<dbReference type="SMART" id="SM00825">
    <property type="entry name" value="PKS_KS"/>
    <property type="match status" value="1"/>
</dbReference>
<keyword evidence="7" id="KW-1185">Reference proteome</keyword>
<evidence type="ECO:0000313" key="6">
    <source>
        <dbReference type="EMBL" id="BBB28520.1"/>
    </source>
</evidence>
<dbReference type="InterPro" id="IPR000794">
    <property type="entry name" value="Beta-ketoacyl_synthase"/>
</dbReference>
<dbReference type="EMBL" id="AP014546">
    <property type="protein sequence ID" value="BBB28520.1"/>
    <property type="molecule type" value="Genomic_DNA"/>
</dbReference>
<dbReference type="PROSITE" id="PS52004">
    <property type="entry name" value="KS3_2"/>
    <property type="match status" value="1"/>
</dbReference>
<dbReference type="Gene3D" id="3.40.47.10">
    <property type="match status" value="1"/>
</dbReference>
<dbReference type="Proteomes" id="UP000595332">
    <property type="component" value="Chromosome"/>
</dbReference>
<evidence type="ECO:0000256" key="2">
    <source>
        <dbReference type="ARBA" id="ARBA00008467"/>
    </source>
</evidence>
<dbReference type="InterPro" id="IPR016039">
    <property type="entry name" value="Thiolase-like"/>
</dbReference>
<dbReference type="Pfam" id="PF02801">
    <property type="entry name" value="Ketoacyl-synt_C"/>
    <property type="match status" value="1"/>
</dbReference>
<evidence type="ECO:0000313" key="7">
    <source>
        <dbReference type="Proteomes" id="UP000595332"/>
    </source>
</evidence>
<organism evidence="6 7">
    <name type="scientific">Neptunomonas japonica JAMM 1380</name>
    <dbReference type="NCBI Taxonomy" id="1441457"/>
    <lineage>
        <taxon>Bacteria</taxon>
        <taxon>Pseudomonadati</taxon>
        <taxon>Pseudomonadota</taxon>
        <taxon>Gammaproteobacteria</taxon>
        <taxon>Oceanospirillales</taxon>
        <taxon>Oceanospirillaceae</taxon>
        <taxon>Neptunomonas</taxon>
    </lineage>
</organism>
<evidence type="ECO:0000256" key="3">
    <source>
        <dbReference type="ARBA" id="ARBA00022679"/>
    </source>
</evidence>
<sequence>MSHLPLVVGFGGINPAGRTSFHHAYRRLIFDKLDQKNQRDILLGLATLMGLASYEDGHYFNKAGEQFPLDALINNIKEQLLNSTLIRRIEADSFDINKVTFNKAATLKNTDSNNICFTLRKRHLPNIIPDNWSISTGNGQEVEVTVTGSLDAIFPDFKTAQVQSAGQLPSGFQPGKLYQSRNHPRNLQMTVFSASDALLSAGIPYEDILNRISPDQIAVYASNSIGQLDDFGFGGLTKYPSIGKRTSSKQMPLGYAQMPADFVNAYILGNVGATGGALGACATFLYNLRSGVQDIRSGRRKVVLVGGSDAPVTQEVIEGFRAMGALAEDKDLRNLDKLAELTDKDYRKACRPFGDNCGFTIGESSQFIVLMSDDLALELGADIFGAVPDVFVNADGHKKSISAPGIGNYITLGKAASLIKNMLGETSLQQRSYVQAHGTSTPQNRVTESHVINEIAKAFDIQSWPVAAIKCYLGHSQGTAGGDQLVTSLGTWAYGYIPGISTTDEVASDVHQSNLLFSQQHMEVGVLGMDSVILNSKGFGGNNASAPMLAPHIVKQMLLTKHGQNRMSEWETKKVITQARASDYDQQTTLGLTRPIYHYDHNVLAGDDLEITASSIRLPGFENKIDLNSGNPFSDYTTK</sequence>
<dbReference type="InterPro" id="IPR020841">
    <property type="entry name" value="PKS_Beta-ketoAc_synthase_dom"/>
</dbReference>
<dbReference type="SUPFAM" id="SSF53901">
    <property type="entry name" value="Thiolase-like"/>
    <property type="match status" value="2"/>
</dbReference>
<dbReference type="PANTHER" id="PTHR11712:SF336">
    <property type="entry name" value="3-OXOACYL-[ACYL-CARRIER-PROTEIN] SYNTHASE, MITOCHONDRIAL"/>
    <property type="match status" value="1"/>
</dbReference>
<dbReference type="GO" id="GO:0005829">
    <property type="term" value="C:cytosol"/>
    <property type="evidence" value="ECO:0007669"/>
    <property type="project" value="TreeGrafter"/>
</dbReference>
<evidence type="ECO:0000259" key="5">
    <source>
        <dbReference type="PROSITE" id="PS52004"/>
    </source>
</evidence>
<comment type="similarity">
    <text evidence="2 4">Belongs to the thiolase-like superfamily. Beta-ketoacyl-ACP synthases family.</text>
</comment>
<dbReference type="CDD" id="cd00828">
    <property type="entry name" value="elong_cond_enzymes"/>
    <property type="match status" value="1"/>
</dbReference>
<feature type="domain" description="Ketosynthase family 3 (KS3)" evidence="5">
    <location>
        <begin position="91"/>
        <end position="550"/>
    </location>
</feature>
<dbReference type="InterPro" id="IPR047224">
    <property type="entry name" value="FAS_alpha_su_C"/>
</dbReference>
<protein>
    <submittedName>
        <fullName evidence="6">Beta-ketoacyl synthase</fullName>
    </submittedName>
</protein>
<evidence type="ECO:0000256" key="1">
    <source>
        <dbReference type="ARBA" id="ARBA00005194"/>
    </source>
</evidence>
<proteinExistence type="inferred from homology"/>
<dbReference type="AlphaFoldDB" id="A0A7R6PQF1"/>
<dbReference type="Pfam" id="PF00109">
    <property type="entry name" value="ketoacyl-synt"/>
    <property type="match status" value="1"/>
</dbReference>
<dbReference type="RefSeq" id="WP_201349211.1">
    <property type="nucleotide sequence ID" value="NZ_AP014546.1"/>
</dbReference>
<dbReference type="KEGG" id="njp:NEJAP_0563"/>
<dbReference type="InterPro" id="IPR014031">
    <property type="entry name" value="Ketoacyl_synth_C"/>
</dbReference>
<keyword evidence="3 4" id="KW-0808">Transferase</keyword>
<dbReference type="InterPro" id="IPR014030">
    <property type="entry name" value="Ketoacyl_synth_N"/>
</dbReference>
<dbReference type="GO" id="GO:0004315">
    <property type="term" value="F:3-oxoacyl-[acyl-carrier-protein] synthase activity"/>
    <property type="evidence" value="ECO:0007669"/>
    <property type="project" value="TreeGrafter"/>
</dbReference>
<accession>A0A7R6PQF1</accession>
<evidence type="ECO:0000256" key="4">
    <source>
        <dbReference type="RuleBase" id="RU003694"/>
    </source>
</evidence>
<gene>
    <name evidence="6" type="ORF">NEJAP_0563</name>
</gene>
<name>A0A7R6PQF1_9GAMM</name>
<dbReference type="PANTHER" id="PTHR11712">
    <property type="entry name" value="POLYKETIDE SYNTHASE-RELATED"/>
    <property type="match status" value="1"/>
</dbReference>
<comment type="pathway">
    <text evidence="1">Lipid metabolism; fatty acid biosynthesis.</text>
</comment>
<dbReference type="GO" id="GO:0006633">
    <property type="term" value="P:fatty acid biosynthetic process"/>
    <property type="evidence" value="ECO:0007669"/>
    <property type="project" value="TreeGrafter"/>
</dbReference>
<reference evidence="6 7" key="1">
    <citation type="journal article" date="2008" name="Int. J. Syst. Evol. Microbiol.">
        <title>Neptunomonas japonica sp. nov., an Osedax japonicus symbiont-like bacterium isolated from sediment adjacent to sperm whale carcasses off Kagoshima, Japan.</title>
        <authorList>
            <person name="Miyazaki M."/>
            <person name="Nogi Y."/>
            <person name="Fujiwara Y."/>
            <person name="Kawato M."/>
            <person name="Kubokawa K."/>
            <person name="Horikoshi K."/>
        </authorList>
    </citation>
    <scope>NUCLEOTIDE SEQUENCE [LARGE SCALE GENOMIC DNA]</scope>
    <source>
        <strain evidence="6 7">JAMM 1380</strain>
    </source>
</reference>